<gene>
    <name evidence="1" type="ORF">D5086_016289</name>
</gene>
<comment type="caution">
    <text evidence="1">The sequence shown here is derived from an EMBL/GenBank/DDBJ whole genome shotgun (WGS) entry which is preliminary data.</text>
</comment>
<evidence type="ECO:0000313" key="1">
    <source>
        <dbReference type="EMBL" id="KAL3581957.1"/>
    </source>
</evidence>
<sequence>MKLSRCKLKTANPFRMLTSLDTCQKRRLLFSSSNVDKITSARDLLSMDPVPVDQAHLIICLLTSTAPAAAAAAAAVRGLSFLSLSNICVYIYILVL</sequence>
<dbReference type="EMBL" id="RCHU02000008">
    <property type="protein sequence ID" value="KAL3581957.1"/>
    <property type="molecule type" value="Genomic_DNA"/>
</dbReference>
<dbReference type="Proteomes" id="UP000309997">
    <property type="component" value="Unassembled WGS sequence"/>
</dbReference>
<organism evidence="1 2">
    <name type="scientific">Populus alba</name>
    <name type="common">White poplar</name>
    <dbReference type="NCBI Taxonomy" id="43335"/>
    <lineage>
        <taxon>Eukaryota</taxon>
        <taxon>Viridiplantae</taxon>
        <taxon>Streptophyta</taxon>
        <taxon>Embryophyta</taxon>
        <taxon>Tracheophyta</taxon>
        <taxon>Spermatophyta</taxon>
        <taxon>Magnoliopsida</taxon>
        <taxon>eudicotyledons</taxon>
        <taxon>Gunneridae</taxon>
        <taxon>Pentapetalae</taxon>
        <taxon>rosids</taxon>
        <taxon>fabids</taxon>
        <taxon>Malpighiales</taxon>
        <taxon>Salicaceae</taxon>
        <taxon>Saliceae</taxon>
        <taxon>Populus</taxon>
    </lineage>
</organism>
<name>A0ACC4BU51_POPAL</name>
<evidence type="ECO:0000313" key="2">
    <source>
        <dbReference type="Proteomes" id="UP000309997"/>
    </source>
</evidence>
<proteinExistence type="predicted"/>
<keyword evidence="2" id="KW-1185">Reference proteome</keyword>
<protein>
    <submittedName>
        <fullName evidence="1">Uncharacterized protein</fullName>
    </submittedName>
</protein>
<reference evidence="1 2" key="1">
    <citation type="journal article" date="2024" name="Plant Biotechnol. J.">
        <title>Genome and CRISPR/Cas9 system of a widespread forest tree (Populus alba) in the world.</title>
        <authorList>
            <person name="Liu Y.J."/>
            <person name="Jiang P.F."/>
            <person name="Han X.M."/>
            <person name="Li X.Y."/>
            <person name="Wang H.M."/>
            <person name="Wang Y.J."/>
            <person name="Wang X.X."/>
            <person name="Zeng Q.Y."/>
        </authorList>
    </citation>
    <scope>NUCLEOTIDE SEQUENCE [LARGE SCALE GENOMIC DNA]</scope>
    <source>
        <strain evidence="2">cv. PAL-ZL1</strain>
    </source>
</reference>
<accession>A0ACC4BU51</accession>